<name>A0A0G9JRT3_9BACT</name>
<dbReference type="Pfam" id="PF12697">
    <property type="entry name" value="Abhydrolase_6"/>
    <property type="match status" value="1"/>
</dbReference>
<dbReference type="PANTHER" id="PTHR43798:SF31">
    <property type="entry name" value="AB HYDROLASE SUPERFAMILY PROTEIN YCLE"/>
    <property type="match status" value="1"/>
</dbReference>
<keyword evidence="1 3" id="KW-0378">Hydrolase</keyword>
<dbReference type="AlphaFoldDB" id="A0A0G9JRT3"/>
<accession>A0A0G9JRT3</accession>
<organism evidence="3 4">
    <name type="scientific">Aliarcobacter butzleri L348</name>
    <dbReference type="NCBI Taxonomy" id="1447256"/>
    <lineage>
        <taxon>Bacteria</taxon>
        <taxon>Pseudomonadati</taxon>
        <taxon>Campylobacterota</taxon>
        <taxon>Epsilonproteobacteria</taxon>
        <taxon>Campylobacterales</taxon>
        <taxon>Arcobacteraceae</taxon>
        <taxon>Aliarcobacter</taxon>
    </lineage>
</organism>
<dbReference type="InterPro" id="IPR029058">
    <property type="entry name" value="AB_hydrolase_fold"/>
</dbReference>
<dbReference type="RefSeq" id="WP_046997298.1">
    <property type="nucleotide sequence ID" value="NZ_JAIQ01000160.1"/>
</dbReference>
<evidence type="ECO:0000256" key="1">
    <source>
        <dbReference type="ARBA" id="ARBA00022801"/>
    </source>
</evidence>
<evidence type="ECO:0000259" key="2">
    <source>
        <dbReference type="Pfam" id="PF12697"/>
    </source>
</evidence>
<dbReference type="InterPro" id="IPR050266">
    <property type="entry name" value="AB_hydrolase_sf"/>
</dbReference>
<evidence type="ECO:0000313" key="4">
    <source>
        <dbReference type="Proteomes" id="UP000035514"/>
    </source>
</evidence>
<dbReference type="Proteomes" id="UP000035514">
    <property type="component" value="Unassembled WGS sequence"/>
</dbReference>
<proteinExistence type="predicted"/>
<dbReference type="Gene3D" id="3.40.50.1820">
    <property type="entry name" value="alpha/beta hydrolase"/>
    <property type="match status" value="1"/>
</dbReference>
<dbReference type="PATRIC" id="fig|1447256.3.peg.2222"/>
<dbReference type="InterPro" id="IPR000073">
    <property type="entry name" value="AB_hydrolase_1"/>
</dbReference>
<dbReference type="GO" id="GO:0016020">
    <property type="term" value="C:membrane"/>
    <property type="evidence" value="ECO:0007669"/>
    <property type="project" value="TreeGrafter"/>
</dbReference>
<sequence length="239" mass="27394">MAIKNIVIDNKIFDISYEIINPSATKDIIFLHGWGSNKDIMKSAFSRYLKDFRHIYIDLPGFGKSPNEYVLTTNDYVNITSEFLKLLHSSKEFIAGHSYGGKVATLLNPQNLILLSSAGILEEKPFDVKLKIFFAKVLNFLGLKNITKRFRSKDVDKMSENMYATFKNVVNEDFSSHFSDFSNKAFIFWGKDDKATSLESGQKIANLIKKSTFEAFEGDHYFFIKKAKNICERIENGIY</sequence>
<dbReference type="EMBL" id="JAIQ01000160">
    <property type="protein sequence ID" value="KLD97003.1"/>
    <property type="molecule type" value="Genomic_DNA"/>
</dbReference>
<evidence type="ECO:0000313" key="3">
    <source>
        <dbReference type="EMBL" id="KLD97003.1"/>
    </source>
</evidence>
<dbReference type="PANTHER" id="PTHR43798">
    <property type="entry name" value="MONOACYLGLYCEROL LIPASE"/>
    <property type="match status" value="1"/>
</dbReference>
<dbReference type="SUPFAM" id="SSF53474">
    <property type="entry name" value="alpha/beta-Hydrolases"/>
    <property type="match status" value="1"/>
</dbReference>
<dbReference type="GO" id="GO:0016787">
    <property type="term" value="F:hydrolase activity"/>
    <property type="evidence" value="ECO:0007669"/>
    <property type="project" value="UniProtKB-KW"/>
</dbReference>
<comment type="caution">
    <text evidence="3">The sequence shown here is derived from an EMBL/GenBank/DDBJ whole genome shotgun (WGS) entry which is preliminary data.</text>
</comment>
<protein>
    <submittedName>
        <fullName evidence="3">2-hydroxy-6-oxohepta-2,4-dienoate hydrolase</fullName>
    </submittedName>
</protein>
<gene>
    <name evidence="3" type="ORF">AA20_11335</name>
</gene>
<reference evidence="3 4" key="1">
    <citation type="submission" date="2014-01" db="EMBL/GenBank/DDBJ databases">
        <title>Development of a Comparative Genomic Fingerprinting Assay for High Resolution Genotyping of Arcobacter butzleri.</title>
        <authorList>
            <person name="Webb A.L."/>
            <person name="Inglis G.D."/>
            <person name="Kruczkiewicz P."/>
            <person name="Selinger L.B."/>
            <person name="Taboada E.N."/>
        </authorList>
    </citation>
    <scope>NUCLEOTIDE SEQUENCE [LARGE SCALE GENOMIC DNA]</scope>
    <source>
        <strain evidence="3 4">L348</strain>
    </source>
</reference>
<feature type="domain" description="AB hydrolase-1" evidence="2">
    <location>
        <begin position="28"/>
        <end position="153"/>
    </location>
</feature>